<gene>
    <name evidence="7" type="ORF">ENJ65_00025</name>
</gene>
<dbReference type="GO" id="GO:0020037">
    <property type="term" value="F:heme binding"/>
    <property type="evidence" value="ECO:0007669"/>
    <property type="project" value="InterPro"/>
</dbReference>
<evidence type="ECO:0000313" key="7">
    <source>
        <dbReference type="EMBL" id="HHJ79998.1"/>
    </source>
</evidence>
<dbReference type="GO" id="GO:0005829">
    <property type="term" value="C:cytosol"/>
    <property type="evidence" value="ECO:0007669"/>
    <property type="project" value="TreeGrafter"/>
</dbReference>
<dbReference type="InterPro" id="IPR048328">
    <property type="entry name" value="Dyp_perox_C"/>
</dbReference>
<keyword evidence="3" id="KW-0479">Metal-binding</keyword>
<dbReference type="PROSITE" id="PS51404">
    <property type="entry name" value="DYP_PEROXIDASE"/>
    <property type="match status" value="1"/>
</dbReference>
<dbReference type="GO" id="GO:0046872">
    <property type="term" value="F:metal ion binding"/>
    <property type="evidence" value="ECO:0007669"/>
    <property type="project" value="UniProtKB-KW"/>
</dbReference>
<dbReference type="PANTHER" id="PTHR30521">
    <property type="entry name" value="DEFERROCHELATASE/PEROXIDASE"/>
    <property type="match status" value="1"/>
</dbReference>
<name>A0A832J738_9GAMM</name>
<keyword evidence="2 7" id="KW-0575">Peroxidase</keyword>
<evidence type="ECO:0000259" key="6">
    <source>
        <dbReference type="Pfam" id="PF20628"/>
    </source>
</evidence>
<keyword evidence="5" id="KW-0408">Iron</keyword>
<dbReference type="PANTHER" id="PTHR30521:SF0">
    <property type="entry name" value="DYP-TYPE PEROXIDASE FAMILY PROTEIN"/>
    <property type="match status" value="1"/>
</dbReference>
<comment type="caution">
    <text evidence="7">The sequence shown here is derived from an EMBL/GenBank/DDBJ whole genome shotgun (WGS) entry which is preliminary data.</text>
</comment>
<sequence length="293" mass="32310">MNNQSGILGPVPKHARYLTFSFEADVTDANEALAPLLDVVDGENTIVGFGPSLVAALNSQVPGLRAFPSMVGPGFDIPSTQYALWFWLRGDDRGELHHRAREIEDALSRDFQMKEVLDGFMHRDSRDLSGYIDGTENPVDEAAINAAVVQGQGSGLDGASFVAVQQWVHDFELLDAMEQDEQDDTIGRRISDNEELSDAPDSAHVKRTAQESFAPEAFMVRRSMPWVEGNEAGLNFVSFVNTLDSFEIMLQRMVGAEDGITDALFNFTRPISGGYYWCPPMKDGKLDLSIVKS</sequence>
<dbReference type="InterPro" id="IPR011008">
    <property type="entry name" value="Dimeric_a/b-barrel"/>
</dbReference>
<organism evidence="7">
    <name type="scientific">Candidatus Tenderia electrophaga</name>
    <dbReference type="NCBI Taxonomy" id="1748243"/>
    <lineage>
        <taxon>Bacteria</taxon>
        <taxon>Pseudomonadati</taxon>
        <taxon>Pseudomonadota</taxon>
        <taxon>Gammaproteobacteria</taxon>
        <taxon>Candidatus Tenderiales</taxon>
        <taxon>Candidatus Tenderiaceae</taxon>
        <taxon>Candidatus Tenderia</taxon>
    </lineage>
</organism>
<keyword evidence="4" id="KW-0560">Oxidoreductase</keyword>
<protein>
    <submittedName>
        <fullName evidence="7">Dyp-type peroxidase</fullName>
    </submittedName>
</protein>
<comment type="cofactor">
    <cofactor evidence="1">
        <name>heme b</name>
        <dbReference type="ChEBI" id="CHEBI:60344"/>
    </cofactor>
</comment>
<reference evidence="7" key="1">
    <citation type="journal article" date="2020" name="mSystems">
        <title>Genome- and Community-Level Interaction Insights into Carbon Utilization and Element Cycling Functions of Hydrothermarchaeota in Hydrothermal Sediment.</title>
        <authorList>
            <person name="Zhou Z."/>
            <person name="Liu Y."/>
            <person name="Xu W."/>
            <person name="Pan J."/>
            <person name="Luo Z.H."/>
            <person name="Li M."/>
        </authorList>
    </citation>
    <scope>NUCLEOTIDE SEQUENCE [LARGE SCALE GENOMIC DNA]</scope>
    <source>
        <strain evidence="7">HyVt-505</strain>
    </source>
</reference>
<evidence type="ECO:0000256" key="4">
    <source>
        <dbReference type="ARBA" id="ARBA00023002"/>
    </source>
</evidence>
<evidence type="ECO:0000256" key="2">
    <source>
        <dbReference type="ARBA" id="ARBA00022559"/>
    </source>
</evidence>
<evidence type="ECO:0000256" key="5">
    <source>
        <dbReference type="ARBA" id="ARBA00023004"/>
    </source>
</evidence>
<dbReference type="Proteomes" id="UP000885832">
    <property type="component" value="Unassembled WGS sequence"/>
</dbReference>
<dbReference type="EMBL" id="DRNF01000002">
    <property type="protein sequence ID" value="HHJ79998.1"/>
    <property type="molecule type" value="Genomic_DNA"/>
</dbReference>
<accession>A0A832J738</accession>
<dbReference type="AlphaFoldDB" id="A0A832J738"/>
<dbReference type="InterPro" id="IPR006314">
    <property type="entry name" value="Dyp_peroxidase"/>
</dbReference>
<dbReference type="Pfam" id="PF20628">
    <property type="entry name" value="Dyp_perox_C"/>
    <property type="match status" value="1"/>
</dbReference>
<feature type="domain" description="Dyp-type peroxidase C-terminal" evidence="6">
    <location>
        <begin position="124"/>
        <end position="281"/>
    </location>
</feature>
<dbReference type="GO" id="GO:0004601">
    <property type="term" value="F:peroxidase activity"/>
    <property type="evidence" value="ECO:0007669"/>
    <property type="project" value="UniProtKB-KW"/>
</dbReference>
<dbReference type="SUPFAM" id="SSF54909">
    <property type="entry name" value="Dimeric alpha+beta barrel"/>
    <property type="match status" value="1"/>
</dbReference>
<evidence type="ECO:0000256" key="1">
    <source>
        <dbReference type="ARBA" id="ARBA00001970"/>
    </source>
</evidence>
<evidence type="ECO:0000256" key="3">
    <source>
        <dbReference type="ARBA" id="ARBA00022723"/>
    </source>
</evidence>
<dbReference type="NCBIfam" id="TIGR01413">
    <property type="entry name" value="Dyp_perox_fam"/>
    <property type="match status" value="1"/>
</dbReference>
<proteinExistence type="predicted"/>